<evidence type="ECO:0000313" key="3">
    <source>
        <dbReference type="Proteomes" id="UP000030747"/>
    </source>
</evidence>
<dbReference type="GeneID" id="25252891"/>
<dbReference type="VEuPathDB" id="ToxoDB:ETH_00018790"/>
<dbReference type="Proteomes" id="UP000030747">
    <property type="component" value="Unassembled WGS sequence"/>
</dbReference>
<organism evidence="2 3">
    <name type="scientific">Eimeria tenella</name>
    <name type="common">Coccidian parasite</name>
    <dbReference type="NCBI Taxonomy" id="5802"/>
    <lineage>
        <taxon>Eukaryota</taxon>
        <taxon>Sar</taxon>
        <taxon>Alveolata</taxon>
        <taxon>Apicomplexa</taxon>
        <taxon>Conoidasida</taxon>
        <taxon>Coccidia</taxon>
        <taxon>Eucoccidiorida</taxon>
        <taxon>Eimeriorina</taxon>
        <taxon>Eimeriidae</taxon>
        <taxon>Eimeria</taxon>
    </lineage>
</organism>
<reference evidence="2" key="1">
    <citation type="submission" date="2013-10" db="EMBL/GenBank/DDBJ databases">
        <title>Genomic analysis of the causative agents of coccidiosis in chickens.</title>
        <authorList>
            <person name="Reid A.J."/>
            <person name="Blake D."/>
            <person name="Billington K."/>
            <person name="Browne H."/>
            <person name="Dunn M."/>
            <person name="Hung S."/>
            <person name="Kawahara F."/>
            <person name="Miranda-Saavedra D."/>
            <person name="Mourier T."/>
            <person name="Nagra H."/>
            <person name="Otto T.D."/>
            <person name="Rawlings N."/>
            <person name="Sanchez A."/>
            <person name="Sanders M."/>
            <person name="Subramaniam C."/>
            <person name="Tay Y."/>
            <person name="Dear P."/>
            <person name="Doerig C."/>
            <person name="Gruber A."/>
            <person name="Parkinson J."/>
            <person name="Shirley M."/>
            <person name="Wan K.L."/>
            <person name="Berriman M."/>
            <person name="Tomley F."/>
            <person name="Pain A."/>
        </authorList>
    </citation>
    <scope>NUCLEOTIDE SEQUENCE [LARGE SCALE GENOMIC DNA]</scope>
    <source>
        <strain evidence="2">Houghton</strain>
    </source>
</reference>
<protein>
    <submittedName>
        <fullName evidence="2">Uncharacterized protein</fullName>
    </submittedName>
</protein>
<sequence length="218" mass="23907">MAFKRSLLPLLLLGAAAAAAAAAAAEEGPSVQEIVNSRLIAGFKDGCNPEEASLRSLGIAVRAAYGEKRKLTKFPEAASAIVMDVRETGAEDFSTYSRRQTSFELHLAQSGDDYLFVGTSFWGLENPQKCVVSRQHLKRVGVSIISFSNCPLLLQTLETPIRVFQNDSCVLFVEKDSVVHAYPTIEGPPVDEEALVNPHEPWKPFFRVSPPRKPLEVH</sequence>
<keyword evidence="3" id="KW-1185">Reference proteome</keyword>
<dbReference type="RefSeq" id="XP_013233089.1">
    <property type="nucleotide sequence ID" value="XM_013377635.1"/>
</dbReference>
<dbReference type="EMBL" id="HG675711">
    <property type="protein sequence ID" value="CDJ42339.1"/>
    <property type="molecule type" value="Genomic_DNA"/>
</dbReference>
<name>U6L158_EIMTE</name>
<proteinExistence type="predicted"/>
<evidence type="ECO:0000313" key="2">
    <source>
        <dbReference type="EMBL" id="CDJ42339.1"/>
    </source>
</evidence>
<feature type="signal peptide" evidence="1">
    <location>
        <begin position="1"/>
        <end position="22"/>
    </location>
</feature>
<evidence type="ECO:0000256" key="1">
    <source>
        <dbReference type="SAM" id="SignalP"/>
    </source>
</evidence>
<keyword evidence="1" id="KW-0732">Signal</keyword>
<accession>U6L158</accession>
<feature type="chain" id="PRO_5004673949" evidence="1">
    <location>
        <begin position="23"/>
        <end position="218"/>
    </location>
</feature>
<dbReference type="VEuPathDB" id="ToxoDB:ETH2_1503700"/>
<dbReference type="AlphaFoldDB" id="U6L158"/>
<reference evidence="2" key="2">
    <citation type="submission" date="2013-10" db="EMBL/GenBank/DDBJ databases">
        <authorList>
            <person name="Aslett M."/>
        </authorList>
    </citation>
    <scope>NUCLEOTIDE SEQUENCE [LARGE SCALE GENOMIC DNA]</scope>
    <source>
        <strain evidence="2">Houghton</strain>
    </source>
</reference>
<gene>
    <name evidence="2" type="ORF">ETH_00018790</name>
</gene>